<keyword evidence="2" id="KW-1185">Reference proteome</keyword>
<protein>
    <submittedName>
        <fullName evidence="1">Uncharacterized protein</fullName>
    </submittedName>
</protein>
<dbReference type="Proteomes" id="UP000002495">
    <property type="component" value="Chromosome"/>
</dbReference>
<proteinExistence type="predicted"/>
<organism evidence="1 2">
    <name type="scientific">Helicobacter hepaticus (strain ATCC 51449 / 3B1)</name>
    <dbReference type="NCBI Taxonomy" id="235279"/>
    <lineage>
        <taxon>Bacteria</taxon>
        <taxon>Pseudomonadati</taxon>
        <taxon>Campylobacterota</taxon>
        <taxon>Epsilonproteobacteria</taxon>
        <taxon>Campylobacterales</taxon>
        <taxon>Helicobacteraceae</taxon>
        <taxon>Helicobacter</taxon>
    </lineage>
</organism>
<accession>Q7VF51</accession>
<evidence type="ECO:0000313" key="2">
    <source>
        <dbReference type="Proteomes" id="UP000002495"/>
    </source>
</evidence>
<reference evidence="1 2" key="1">
    <citation type="journal article" date="2003" name="Proc. Natl. Acad. Sci. U.S.A.">
        <title>The complete genome sequence of the carcinogenic bacterium Helicobacter hepaticus.</title>
        <authorList>
            <person name="Suerbaum S."/>
            <person name="Josenhans C."/>
            <person name="Sterzenbach T."/>
            <person name="Drescher B."/>
            <person name="Brandt P."/>
            <person name="Bell M."/>
            <person name="Droege M."/>
            <person name="Fartmann B."/>
            <person name="Fischer H.-P."/>
            <person name="Ge Z."/>
            <person name="Hoerster A."/>
            <person name="Holland R."/>
            <person name="Klein K."/>
            <person name="Koenig J."/>
            <person name="Macko L."/>
            <person name="Mendz G.L."/>
            <person name="Nyakatura G."/>
            <person name="Schauer D.B."/>
            <person name="Shen Z."/>
            <person name="Weber J."/>
            <person name="Frosch M."/>
            <person name="Fox J.G."/>
        </authorList>
    </citation>
    <scope>NUCLEOTIDE SEQUENCE [LARGE SCALE GENOMIC DNA]</scope>
    <source>
        <strain evidence="2">ATCC 51449 / 3B1</strain>
    </source>
</reference>
<dbReference type="HOGENOM" id="CLU_1530486_0_0_7"/>
<dbReference type="EMBL" id="AE017125">
    <property type="protein sequence ID" value="AAP78423.1"/>
    <property type="molecule type" value="Genomic_DNA"/>
</dbReference>
<dbReference type="STRING" id="235279.HH_1826"/>
<dbReference type="OrthoDB" id="5328011at2"/>
<dbReference type="AlphaFoldDB" id="Q7VF51"/>
<dbReference type="RefSeq" id="WP_011116665.1">
    <property type="nucleotide sequence ID" value="NC_004917.1"/>
</dbReference>
<gene>
    <name evidence="1" type="ordered locus">HH_1826</name>
</gene>
<evidence type="ECO:0000313" key="1">
    <source>
        <dbReference type="EMBL" id="AAP78423.1"/>
    </source>
</evidence>
<name>Q7VF51_HELHP</name>
<sequence length="182" mass="20982">MSKVKMQTFVLKTAFIYTFICFALDIAIAGGNAVINQEPNPFRFPKNGEYYLERNTEVLESYLEQVKKQTLEKDYPLYSSRPARPIVEYSAYRTLSQQDKESLRGGIVLIGAFINEFIKYSHLGGVGIGAKLKPNDEEKFYLNFDGRYLTDMEFFGIGRKIYAYCVLPRFDKCIMLGIGEEW</sequence>
<dbReference type="KEGG" id="hhe:HH_1826"/>